<protein>
    <submittedName>
        <fullName evidence="1">Uncharacterized protein</fullName>
    </submittedName>
</protein>
<dbReference type="AlphaFoldDB" id="A0A328UE96"/>
<proteinExistence type="predicted"/>
<comment type="caution">
    <text evidence="1">The sequence shown here is derived from an EMBL/GenBank/DDBJ whole genome shotgun (WGS) entry which is preliminary data.</text>
</comment>
<dbReference type="InterPro" id="IPR023296">
    <property type="entry name" value="Glyco_hydro_beta-prop_sf"/>
</dbReference>
<dbReference type="Gene3D" id="2.115.10.20">
    <property type="entry name" value="Glycosyl hydrolase domain, family 43"/>
    <property type="match status" value="1"/>
</dbReference>
<dbReference type="Proteomes" id="UP000249377">
    <property type="component" value="Unassembled WGS sequence"/>
</dbReference>
<organism evidence="1 2">
    <name type="scientific">Hydrogeniiclostridium mannosilyticum</name>
    <dbReference type="NCBI Taxonomy" id="2764322"/>
    <lineage>
        <taxon>Bacteria</taxon>
        <taxon>Bacillati</taxon>
        <taxon>Bacillota</taxon>
        <taxon>Clostridia</taxon>
        <taxon>Eubacteriales</taxon>
        <taxon>Acutalibacteraceae</taxon>
        <taxon>Hydrogeniiclostridium</taxon>
    </lineage>
</organism>
<accession>A0A328UE96</accession>
<dbReference type="EMBL" id="QLYR01000005">
    <property type="protein sequence ID" value="RAQ28473.1"/>
    <property type="molecule type" value="Genomic_DNA"/>
</dbReference>
<reference evidence="1 2" key="1">
    <citation type="submission" date="2018-06" db="EMBL/GenBank/DDBJ databases">
        <title>Noncontiguous genome sequence of Ruminococcaceae bacterium ASD2818.</title>
        <authorList>
            <person name="Chaplin A.V."/>
            <person name="Sokolova S.R."/>
            <person name="Kochetkova T.O."/>
            <person name="Goltsov A.Y."/>
            <person name="Trofimov D.Y."/>
            <person name="Efimov B.A."/>
        </authorList>
    </citation>
    <scope>NUCLEOTIDE SEQUENCE [LARGE SCALE GENOMIC DNA]</scope>
    <source>
        <strain evidence="1 2">ASD2818</strain>
    </source>
</reference>
<keyword evidence="2" id="KW-1185">Reference proteome</keyword>
<evidence type="ECO:0000313" key="1">
    <source>
        <dbReference type="EMBL" id="RAQ28473.1"/>
    </source>
</evidence>
<sequence length="640" mass="71815">MKDYAKVQNRNSWLRHPTLGDPSFDTFEKLGDTVHRSNPPWEWGVNGSLFRDPKTDNWYYYAGVYPYGYAVGPDLPPSTFIIYRSCDKGKSWACLGPGFQQDFYLTIDGQQALIKSHPDVVLQYDEECDRYWLAYDWGSSGNTWENAHSKNASDSDSGAGLAWAMSPEGPFHPLEIPFFSNKKQYGRLGVFSRGYASTVLKRKNDWIAFILCDADQHFCWGLACMTAPSPEGPWSDVHILLSDERAEYYPAPVEFYPCFTHDGIVYAPATSVSKNRNYQAVFRAVLEEAHRPEAWSLAWDGGFWHSRNLEDEKYGIWGQTINGFVENGQFYVMYPSKDSRDYGTLSVASRPWAQPFSDGFTFSGHAGKSISPLLAAYKDFTLNMEFTFTGTVGVAFDYHGILGSHAHSSDAVPHVSCFDGCYAIMLDESGTVRLERRGQSKEALLYKQERFVENVQAVHLLIENRDGMLKIQVNDKCFWSGPAEVSRACPLALIAHEFSILNCKKFQLTGPVFPYEFSYNAFEALLGAGQLMSNWQRPDNLKFAGTDGFVGEGGVSAKWNFIGSWVSLYAPKSPDLGEMDILIDGYFYTTICLTAEACIPSTPVYRVSGLSQGRHCLSIRPRTGKIALDIITFGGEISQE</sequence>
<evidence type="ECO:0000313" key="2">
    <source>
        <dbReference type="Proteomes" id="UP000249377"/>
    </source>
</evidence>
<name>A0A328UE96_9FIRM</name>
<gene>
    <name evidence="1" type="ORF">DPQ25_09110</name>
</gene>
<dbReference type="RefSeq" id="WP_112332856.1">
    <property type="nucleotide sequence ID" value="NZ_QLYR01000005.1"/>
</dbReference>
<dbReference type="Gene3D" id="2.60.120.260">
    <property type="entry name" value="Galactose-binding domain-like"/>
    <property type="match status" value="1"/>
</dbReference>